<dbReference type="SMART" id="SM00448">
    <property type="entry name" value="REC"/>
    <property type="match status" value="1"/>
</dbReference>
<keyword evidence="2" id="KW-0902">Two-component regulatory system</keyword>
<reference evidence="11 12" key="1">
    <citation type="submission" date="2018-06" db="EMBL/GenBank/DDBJ databases">
        <title>Genomic Encyclopedia of Type Strains, Phase IV (KMG-V): Genome sequencing to study the core and pangenomes of soil and plant-associated prokaryotes.</title>
        <authorList>
            <person name="Whitman W."/>
        </authorList>
    </citation>
    <scope>NUCLEOTIDE SEQUENCE [LARGE SCALE GENOMIC DNA]</scope>
    <source>
        <strain evidence="11 12">SRCL-318</strain>
        <strain evidence="10 13">SRMrh-85</strain>
    </source>
</reference>
<dbReference type="OrthoDB" id="9113695at2"/>
<dbReference type="Pfam" id="PF00486">
    <property type="entry name" value="Trans_reg_C"/>
    <property type="match status" value="1"/>
</dbReference>
<keyword evidence="13" id="KW-1185">Reference proteome</keyword>
<comment type="caution">
    <text evidence="6">Lacks conserved residue(s) required for the propagation of feature annotation.</text>
</comment>
<dbReference type="GO" id="GO:0000976">
    <property type="term" value="F:transcription cis-regulatory region binding"/>
    <property type="evidence" value="ECO:0007669"/>
    <property type="project" value="TreeGrafter"/>
</dbReference>
<evidence type="ECO:0000256" key="2">
    <source>
        <dbReference type="ARBA" id="ARBA00023012"/>
    </source>
</evidence>
<evidence type="ECO:0000256" key="7">
    <source>
        <dbReference type="PROSITE-ProRule" id="PRU01091"/>
    </source>
</evidence>
<feature type="domain" description="Response regulatory" evidence="8">
    <location>
        <begin position="4"/>
        <end position="118"/>
    </location>
</feature>
<dbReference type="SMART" id="SM00862">
    <property type="entry name" value="Trans_reg_C"/>
    <property type="match status" value="1"/>
</dbReference>
<gene>
    <name evidence="11" type="ORF">C7410_111190</name>
    <name evidence="10" type="ORF">FHX59_003637</name>
</gene>
<accession>A0A2U1A636</accession>
<keyword evidence="1" id="KW-0597">Phosphoprotein</keyword>
<keyword evidence="4 7" id="KW-0238">DNA-binding</keyword>
<dbReference type="InterPro" id="IPR011006">
    <property type="entry name" value="CheY-like_superfamily"/>
</dbReference>
<dbReference type="RefSeq" id="WP_110386591.1">
    <property type="nucleotide sequence ID" value="NZ_JACHVZ010000009.1"/>
</dbReference>
<evidence type="ECO:0000313" key="12">
    <source>
        <dbReference type="Proteomes" id="UP000247772"/>
    </source>
</evidence>
<dbReference type="PROSITE" id="PS51755">
    <property type="entry name" value="OMPR_PHOB"/>
    <property type="match status" value="1"/>
</dbReference>
<feature type="domain" description="OmpR/PhoB-type" evidence="9">
    <location>
        <begin position="132"/>
        <end position="230"/>
    </location>
</feature>
<dbReference type="Pfam" id="PF00072">
    <property type="entry name" value="Response_reg"/>
    <property type="match status" value="1"/>
</dbReference>
<dbReference type="PANTHER" id="PTHR48111">
    <property type="entry name" value="REGULATOR OF RPOS"/>
    <property type="match status" value="1"/>
</dbReference>
<dbReference type="PANTHER" id="PTHR48111:SF1">
    <property type="entry name" value="TWO-COMPONENT RESPONSE REGULATOR ORR33"/>
    <property type="match status" value="1"/>
</dbReference>
<dbReference type="AlphaFoldDB" id="A0A2U1A636"/>
<dbReference type="InterPro" id="IPR016032">
    <property type="entry name" value="Sig_transdc_resp-reg_C-effctor"/>
</dbReference>
<evidence type="ECO:0000313" key="13">
    <source>
        <dbReference type="Proteomes" id="UP000533533"/>
    </source>
</evidence>
<comment type="caution">
    <text evidence="11">The sequence shown here is derived from an EMBL/GenBank/DDBJ whole genome shotgun (WGS) entry which is preliminary data.</text>
</comment>
<dbReference type="Gene3D" id="1.10.10.10">
    <property type="entry name" value="Winged helix-like DNA-binding domain superfamily/Winged helix DNA-binding domain"/>
    <property type="match status" value="1"/>
</dbReference>
<evidence type="ECO:0000256" key="5">
    <source>
        <dbReference type="ARBA" id="ARBA00023163"/>
    </source>
</evidence>
<dbReference type="SUPFAM" id="SSF46894">
    <property type="entry name" value="C-terminal effector domain of the bipartite response regulators"/>
    <property type="match status" value="1"/>
</dbReference>
<evidence type="ECO:0000256" key="6">
    <source>
        <dbReference type="PROSITE-ProRule" id="PRU00169"/>
    </source>
</evidence>
<dbReference type="InterPro" id="IPR039420">
    <property type="entry name" value="WalR-like"/>
</dbReference>
<dbReference type="GO" id="GO:0005829">
    <property type="term" value="C:cytosol"/>
    <property type="evidence" value="ECO:0007669"/>
    <property type="project" value="TreeGrafter"/>
</dbReference>
<dbReference type="GO" id="GO:0000156">
    <property type="term" value="F:phosphorelay response regulator activity"/>
    <property type="evidence" value="ECO:0007669"/>
    <property type="project" value="TreeGrafter"/>
</dbReference>
<evidence type="ECO:0000256" key="1">
    <source>
        <dbReference type="ARBA" id="ARBA00022553"/>
    </source>
</evidence>
<dbReference type="InterPro" id="IPR001789">
    <property type="entry name" value="Sig_transdc_resp-reg_receiver"/>
</dbReference>
<evidence type="ECO:0000313" key="10">
    <source>
        <dbReference type="EMBL" id="MBB2929206.1"/>
    </source>
</evidence>
<dbReference type="GO" id="GO:0006355">
    <property type="term" value="P:regulation of DNA-templated transcription"/>
    <property type="evidence" value="ECO:0007669"/>
    <property type="project" value="InterPro"/>
</dbReference>
<dbReference type="CDD" id="cd00383">
    <property type="entry name" value="trans_reg_C"/>
    <property type="match status" value="1"/>
</dbReference>
<evidence type="ECO:0000259" key="9">
    <source>
        <dbReference type="PROSITE" id="PS51755"/>
    </source>
</evidence>
<dbReference type="GO" id="GO:0032993">
    <property type="term" value="C:protein-DNA complex"/>
    <property type="evidence" value="ECO:0007669"/>
    <property type="project" value="TreeGrafter"/>
</dbReference>
<dbReference type="EMBL" id="QJSQ01000011">
    <property type="protein sequence ID" value="PYE22257.1"/>
    <property type="molecule type" value="Genomic_DNA"/>
</dbReference>
<evidence type="ECO:0000313" key="11">
    <source>
        <dbReference type="EMBL" id="PYE22257.1"/>
    </source>
</evidence>
<evidence type="ECO:0000256" key="3">
    <source>
        <dbReference type="ARBA" id="ARBA00023015"/>
    </source>
</evidence>
<sequence>MKQIILVVDDDTECRDLLRNSLRAGGFDVAVLYDPCKVMKRIEDERPALIVMSDGETIGSAIEALKALRYRGDDLPVIMLGERDDVMERIVALDCGADDFVSKPFNATEVLARTRRVLDRIRPVQYRDPAFKPPFHFNGFELDYASRTLTFDGNVVPLTEGDYAMLNLFTSMPGRVLSRAEIARRIWPDAPRHTKAVSAYVHRLRQLIDTRMAAPGPIRTMRERGYVFHPDASGERARVARSVDWVTSP</sequence>
<dbReference type="Proteomes" id="UP000533533">
    <property type="component" value="Unassembled WGS sequence"/>
</dbReference>
<dbReference type="InterPro" id="IPR001867">
    <property type="entry name" value="OmpR/PhoB-type_DNA-bd"/>
</dbReference>
<evidence type="ECO:0000256" key="4">
    <source>
        <dbReference type="ARBA" id="ARBA00023125"/>
    </source>
</evidence>
<keyword evidence="3" id="KW-0805">Transcription regulation</keyword>
<feature type="DNA-binding region" description="OmpR/PhoB-type" evidence="7">
    <location>
        <begin position="132"/>
        <end position="230"/>
    </location>
</feature>
<dbReference type="Proteomes" id="UP000247772">
    <property type="component" value="Unassembled WGS sequence"/>
</dbReference>
<protein>
    <submittedName>
        <fullName evidence="10">DNA-binding response OmpR family regulator</fullName>
    </submittedName>
    <submittedName>
        <fullName evidence="11">Two-component system phosphate regulon response regulator OmpR</fullName>
    </submittedName>
</protein>
<proteinExistence type="predicted"/>
<dbReference type="InterPro" id="IPR036388">
    <property type="entry name" value="WH-like_DNA-bd_sf"/>
</dbReference>
<name>A0A2U1A636_9BURK</name>
<dbReference type="PROSITE" id="PS50110">
    <property type="entry name" value="RESPONSE_REGULATORY"/>
    <property type="match status" value="1"/>
</dbReference>
<organism evidence="11 12">
    <name type="scientific">Paraburkholderia silvatlantica</name>
    <dbReference type="NCBI Taxonomy" id="321895"/>
    <lineage>
        <taxon>Bacteria</taxon>
        <taxon>Pseudomonadati</taxon>
        <taxon>Pseudomonadota</taxon>
        <taxon>Betaproteobacteria</taxon>
        <taxon>Burkholderiales</taxon>
        <taxon>Burkholderiaceae</taxon>
        <taxon>Paraburkholderia</taxon>
    </lineage>
</organism>
<keyword evidence="5" id="KW-0804">Transcription</keyword>
<dbReference type="SUPFAM" id="SSF52172">
    <property type="entry name" value="CheY-like"/>
    <property type="match status" value="1"/>
</dbReference>
<dbReference type="Gene3D" id="3.40.50.2300">
    <property type="match status" value="1"/>
</dbReference>
<evidence type="ECO:0000259" key="8">
    <source>
        <dbReference type="PROSITE" id="PS50110"/>
    </source>
</evidence>
<dbReference type="EMBL" id="JACHVZ010000009">
    <property type="protein sequence ID" value="MBB2929206.1"/>
    <property type="molecule type" value="Genomic_DNA"/>
</dbReference>